<dbReference type="KEGG" id="fcy:FRACYDRAFT_197133"/>
<dbReference type="Proteomes" id="UP000095751">
    <property type="component" value="Unassembled WGS sequence"/>
</dbReference>
<evidence type="ECO:0000313" key="2">
    <source>
        <dbReference type="Proteomes" id="UP000095751"/>
    </source>
</evidence>
<keyword evidence="2" id="KW-1185">Reference proteome</keyword>
<sequence length="155" mass="17835">MLVNNLPERKDGSFPVVLYQESDEHKLTAYQCLLRKQLELFEADEDDVRCSTRQGRTAPIKLGQVGLRCRHCAGVQLAARTKGAAYYSQTVEGIYQIAQNMSKVHLCERCYRIPRDVRRQLIVLRSDCRRAIGGKEYWSENIRSLGVYVEEGILR</sequence>
<name>A0A1E7EPD3_9STRA</name>
<evidence type="ECO:0000313" key="1">
    <source>
        <dbReference type="EMBL" id="OEU07838.1"/>
    </source>
</evidence>
<dbReference type="OrthoDB" id="47491at2759"/>
<feature type="non-terminal residue" evidence="1">
    <location>
        <position position="155"/>
    </location>
</feature>
<organism evidence="1 2">
    <name type="scientific">Fragilariopsis cylindrus CCMP1102</name>
    <dbReference type="NCBI Taxonomy" id="635003"/>
    <lineage>
        <taxon>Eukaryota</taxon>
        <taxon>Sar</taxon>
        <taxon>Stramenopiles</taxon>
        <taxon>Ochrophyta</taxon>
        <taxon>Bacillariophyta</taxon>
        <taxon>Bacillariophyceae</taxon>
        <taxon>Bacillariophycidae</taxon>
        <taxon>Bacillariales</taxon>
        <taxon>Bacillariaceae</taxon>
        <taxon>Fragilariopsis</taxon>
    </lineage>
</organism>
<protein>
    <submittedName>
        <fullName evidence="1">Uncharacterized protein</fullName>
    </submittedName>
</protein>
<accession>A0A1E7EPD3</accession>
<reference evidence="1 2" key="1">
    <citation type="submission" date="2016-09" db="EMBL/GenBank/DDBJ databases">
        <title>Extensive genetic diversity and differential bi-allelic expression allows diatom success in the polar Southern Ocean.</title>
        <authorList>
            <consortium name="DOE Joint Genome Institute"/>
            <person name="Mock T."/>
            <person name="Otillar R.P."/>
            <person name="Strauss J."/>
            <person name="Dupont C."/>
            <person name="Frickenhaus S."/>
            <person name="Maumus F."/>
            <person name="Mcmullan M."/>
            <person name="Sanges R."/>
            <person name="Schmutz J."/>
            <person name="Toseland A."/>
            <person name="Valas R."/>
            <person name="Veluchamy A."/>
            <person name="Ward B.J."/>
            <person name="Allen A."/>
            <person name="Barry K."/>
            <person name="Falciatore A."/>
            <person name="Ferrante M."/>
            <person name="Fortunato A.E."/>
            <person name="Gloeckner G."/>
            <person name="Gruber A."/>
            <person name="Hipkin R."/>
            <person name="Janech M."/>
            <person name="Kroth P."/>
            <person name="Leese F."/>
            <person name="Lindquist E."/>
            <person name="Lyon B.R."/>
            <person name="Martin J."/>
            <person name="Mayer C."/>
            <person name="Parker M."/>
            <person name="Quesneville H."/>
            <person name="Raymond J."/>
            <person name="Uhlig C."/>
            <person name="Valentin K.U."/>
            <person name="Worden A.Z."/>
            <person name="Armbrust E.V."/>
            <person name="Bowler C."/>
            <person name="Green B."/>
            <person name="Moulton V."/>
            <person name="Van Oosterhout C."/>
            <person name="Grigoriev I."/>
        </authorList>
    </citation>
    <scope>NUCLEOTIDE SEQUENCE [LARGE SCALE GENOMIC DNA]</scope>
    <source>
        <strain evidence="1 2">CCMP1102</strain>
    </source>
</reference>
<proteinExistence type="predicted"/>
<dbReference type="AlphaFoldDB" id="A0A1E7EPD3"/>
<dbReference type="InParanoid" id="A0A1E7EPD3"/>
<gene>
    <name evidence="1" type="ORF">FRACYDRAFT_197133</name>
</gene>
<dbReference type="EMBL" id="KV784383">
    <property type="protein sequence ID" value="OEU07838.1"/>
    <property type="molecule type" value="Genomic_DNA"/>
</dbReference>